<comment type="caution">
    <text evidence="1">The sequence shown here is derived from an EMBL/GenBank/DDBJ whole genome shotgun (WGS) entry which is preliminary data.</text>
</comment>
<protein>
    <submittedName>
        <fullName evidence="1">Uncharacterized protein</fullName>
    </submittedName>
</protein>
<dbReference type="EMBL" id="CAJJDN010000118">
    <property type="protein sequence ID" value="CAD8118678.1"/>
    <property type="molecule type" value="Genomic_DNA"/>
</dbReference>
<accession>A0A8S1QSF0</accession>
<dbReference type="Proteomes" id="UP000692954">
    <property type="component" value="Unassembled WGS sequence"/>
</dbReference>
<keyword evidence="2" id="KW-1185">Reference proteome</keyword>
<gene>
    <name evidence="1" type="ORF">PSON_ATCC_30995.1.T1180072</name>
</gene>
<sequence length="60" mass="7252">MNEILKDDPMIISMSLNKINLHQYKVFGYLNTKIEVYREDSKRIQMVESKCLMKRILIQF</sequence>
<evidence type="ECO:0000313" key="2">
    <source>
        <dbReference type="Proteomes" id="UP000692954"/>
    </source>
</evidence>
<name>A0A8S1QSF0_9CILI</name>
<dbReference type="AlphaFoldDB" id="A0A8S1QSF0"/>
<evidence type="ECO:0000313" key="1">
    <source>
        <dbReference type="EMBL" id="CAD8118678.1"/>
    </source>
</evidence>
<organism evidence="1 2">
    <name type="scientific">Paramecium sonneborni</name>
    <dbReference type="NCBI Taxonomy" id="65129"/>
    <lineage>
        <taxon>Eukaryota</taxon>
        <taxon>Sar</taxon>
        <taxon>Alveolata</taxon>
        <taxon>Ciliophora</taxon>
        <taxon>Intramacronucleata</taxon>
        <taxon>Oligohymenophorea</taxon>
        <taxon>Peniculida</taxon>
        <taxon>Parameciidae</taxon>
        <taxon>Paramecium</taxon>
    </lineage>
</organism>
<proteinExistence type="predicted"/>
<reference evidence="1" key="1">
    <citation type="submission" date="2021-01" db="EMBL/GenBank/DDBJ databases">
        <authorList>
            <consortium name="Genoscope - CEA"/>
            <person name="William W."/>
        </authorList>
    </citation>
    <scope>NUCLEOTIDE SEQUENCE</scope>
</reference>